<dbReference type="EMBL" id="JACHHT010000002">
    <property type="protein sequence ID" value="MBB6522125.1"/>
    <property type="molecule type" value="Genomic_DNA"/>
</dbReference>
<protein>
    <recommendedName>
        <fullName evidence="3">PD(D/E)XK endonuclease domain-containing protein</fullName>
    </recommendedName>
</protein>
<dbReference type="RefSeq" id="WP_208020163.1">
    <property type="nucleotide sequence ID" value="NZ_JAAONY010000002.1"/>
</dbReference>
<evidence type="ECO:0000313" key="1">
    <source>
        <dbReference type="EMBL" id="MBB6522125.1"/>
    </source>
</evidence>
<keyword evidence="2" id="KW-1185">Reference proteome</keyword>
<evidence type="ECO:0008006" key="3">
    <source>
        <dbReference type="Google" id="ProtNLM"/>
    </source>
</evidence>
<evidence type="ECO:0000313" key="2">
    <source>
        <dbReference type="Proteomes" id="UP000528457"/>
    </source>
</evidence>
<dbReference type="AlphaFoldDB" id="A0A7X0JTS8"/>
<dbReference type="InParanoid" id="A0A7X0JTS8"/>
<gene>
    <name evidence="1" type="ORF">HNR48_002410</name>
</gene>
<comment type="caution">
    <text evidence="1">The sequence shown here is derived from an EMBL/GenBank/DDBJ whole genome shotgun (WGS) entry which is preliminary data.</text>
</comment>
<reference evidence="1 2" key="1">
    <citation type="submission" date="2020-08" db="EMBL/GenBank/DDBJ databases">
        <title>Genomic Encyclopedia of Type Strains, Phase IV (KMG-IV): sequencing the most valuable type-strain genomes for metagenomic binning, comparative biology and taxonomic classification.</title>
        <authorList>
            <person name="Goeker M."/>
        </authorList>
    </citation>
    <scope>NUCLEOTIDE SEQUENCE [LARGE SCALE GENOMIC DNA]</scope>
    <source>
        <strain evidence="1 2">DSM 22368</strain>
    </source>
</reference>
<organism evidence="1 2">
    <name type="scientific">Pseudoteredinibacter isoporae</name>
    <dbReference type="NCBI Taxonomy" id="570281"/>
    <lineage>
        <taxon>Bacteria</taxon>
        <taxon>Pseudomonadati</taxon>
        <taxon>Pseudomonadota</taxon>
        <taxon>Gammaproteobacteria</taxon>
        <taxon>Cellvibrionales</taxon>
        <taxon>Cellvibrionaceae</taxon>
        <taxon>Pseudoteredinibacter</taxon>
    </lineage>
</organism>
<proteinExistence type="predicted"/>
<name>A0A7X0JTS8_9GAMM</name>
<sequence length="178" mass="20059">MMVEVGMKTKHSEHSSYREKLIEHLFIGELLKISWKYDDCLLEVAKPEVDNAGYDVVLEANRVMRHVQLKSSYSGARVSKQNVHVKLSEKPSGCIIWVYFNEETLELGPFYFFGAAPGKPLPSLETAKVAKHTKGNSEGYKAERPNIRVLNKGDFTCFNSAFDVYQALFYSSGIKDAG</sequence>
<accession>A0A7X0JTS8</accession>
<dbReference type="Proteomes" id="UP000528457">
    <property type="component" value="Unassembled WGS sequence"/>
</dbReference>